<accession>A0ABY8V3N2</accession>
<organism evidence="1 2">
    <name type="scientific">Pontibacillus chungwhensis</name>
    <dbReference type="NCBI Taxonomy" id="265426"/>
    <lineage>
        <taxon>Bacteria</taxon>
        <taxon>Bacillati</taxon>
        <taxon>Bacillota</taxon>
        <taxon>Bacilli</taxon>
        <taxon>Bacillales</taxon>
        <taxon>Bacillaceae</taxon>
        <taxon>Pontibacillus</taxon>
    </lineage>
</organism>
<evidence type="ECO:0000313" key="2">
    <source>
        <dbReference type="Proteomes" id="UP001236652"/>
    </source>
</evidence>
<dbReference type="EMBL" id="CP126446">
    <property type="protein sequence ID" value="WIF99220.1"/>
    <property type="molecule type" value="Genomic_DNA"/>
</dbReference>
<dbReference type="RefSeq" id="WP_255688554.1">
    <property type="nucleotide sequence ID" value="NZ_CP126446.1"/>
</dbReference>
<protein>
    <submittedName>
        <fullName evidence="1">Uncharacterized protein</fullName>
    </submittedName>
</protein>
<reference evidence="1 2" key="1">
    <citation type="submission" date="2023-05" db="EMBL/GenBank/DDBJ databases">
        <title>Comparative genomics reveals the evidence of polycyclic aromatic hydrocarbons degradation in moderately halophilic genus Pontibacillus.</title>
        <authorList>
            <person name="Yang H."/>
            <person name="Qian Z."/>
        </authorList>
    </citation>
    <scope>NUCLEOTIDE SEQUENCE [LARGE SCALE GENOMIC DNA]</scope>
    <source>
        <strain evidence="2">HN14</strain>
    </source>
</reference>
<name>A0ABY8V3N2_9BACI</name>
<gene>
    <name evidence="1" type="ORF">QNI29_06050</name>
</gene>
<dbReference type="Proteomes" id="UP001236652">
    <property type="component" value="Chromosome"/>
</dbReference>
<sequence length="44" mass="4796">MKTLKKIGIIGALTVGLVAGNSFVTTDANAYDACESWYYTDCYQ</sequence>
<evidence type="ECO:0000313" key="1">
    <source>
        <dbReference type="EMBL" id="WIF99220.1"/>
    </source>
</evidence>
<proteinExistence type="predicted"/>
<keyword evidence="2" id="KW-1185">Reference proteome</keyword>